<accession>A0AAV1P4N2</accession>
<dbReference type="GO" id="GO:0003677">
    <property type="term" value="F:DNA binding"/>
    <property type="evidence" value="ECO:0007669"/>
    <property type="project" value="UniProtKB-KW"/>
</dbReference>
<proteinExistence type="predicted"/>
<comment type="caution">
    <text evidence="2">The sequence shown here is derived from an EMBL/GenBank/DDBJ whole genome shotgun (WGS) entry which is preliminary data.</text>
</comment>
<evidence type="ECO:0000313" key="2">
    <source>
        <dbReference type="EMBL" id="CAK6965254.1"/>
    </source>
</evidence>
<sequence length="96" mass="10673">MYMALTSLRKSYDRDVSVEVAHQYLDGKILKLSLFIPLSLQLVSALGALKTVAVIHTNVTLRNIMLVNQKQTPSRVKVTDLSSANEAAEIKRSDLM</sequence>
<dbReference type="EMBL" id="CAWUFR010000081">
    <property type="protein sequence ID" value="CAK6965254.1"/>
    <property type="molecule type" value="Genomic_DNA"/>
</dbReference>
<dbReference type="Proteomes" id="UP001314229">
    <property type="component" value="Unassembled WGS sequence"/>
</dbReference>
<keyword evidence="3" id="KW-1185">Reference proteome</keyword>
<dbReference type="GO" id="GO:0005524">
    <property type="term" value="F:ATP binding"/>
    <property type="evidence" value="ECO:0007669"/>
    <property type="project" value="InterPro"/>
</dbReference>
<organism evidence="2 3">
    <name type="scientific">Scomber scombrus</name>
    <name type="common">Atlantic mackerel</name>
    <name type="synonym">Scomber vernalis</name>
    <dbReference type="NCBI Taxonomy" id="13677"/>
    <lineage>
        <taxon>Eukaryota</taxon>
        <taxon>Metazoa</taxon>
        <taxon>Chordata</taxon>
        <taxon>Craniata</taxon>
        <taxon>Vertebrata</taxon>
        <taxon>Euteleostomi</taxon>
        <taxon>Actinopterygii</taxon>
        <taxon>Neopterygii</taxon>
        <taxon>Teleostei</taxon>
        <taxon>Neoteleostei</taxon>
        <taxon>Acanthomorphata</taxon>
        <taxon>Pelagiaria</taxon>
        <taxon>Scombriformes</taxon>
        <taxon>Scombridae</taxon>
        <taxon>Scomber</taxon>
    </lineage>
</organism>
<dbReference type="InterPro" id="IPR000719">
    <property type="entry name" value="Prot_kinase_dom"/>
</dbReference>
<dbReference type="PROSITE" id="PS50011">
    <property type="entry name" value="PROTEIN_KINASE_DOM"/>
    <property type="match status" value="1"/>
</dbReference>
<keyword evidence="2" id="KW-0808">Transferase</keyword>
<gene>
    <name evidence="2" type="ORF">FSCOSCO3_A016063</name>
</gene>
<dbReference type="Gene3D" id="1.10.510.10">
    <property type="entry name" value="Transferase(Phosphotransferase) domain 1"/>
    <property type="match status" value="1"/>
</dbReference>
<evidence type="ECO:0000259" key="1">
    <source>
        <dbReference type="PROSITE" id="PS50011"/>
    </source>
</evidence>
<dbReference type="InterPro" id="IPR011009">
    <property type="entry name" value="Kinase-like_dom_sf"/>
</dbReference>
<reference evidence="2 3" key="1">
    <citation type="submission" date="2024-01" db="EMBL/GenBank/DDBJ databases">
        <authorList>
            <person name="Alioto T."/>
            <person name="Alioto T."/>
            <person name="Gomez Garrido J."/>
        </authorList>
    </citation>
    <scope>NUCLEOTIDE SEQUENCE [LARGE SCALE GENOMIC DNA]</scope>
</reference>
<dbReference type="SUPFAM" id="SSF56112">
    <property type="entry name" value="Protein kinase-like (PK-like)"/>
    <property type="match status" value="1"/>
</dbReference>
<dbReference type="GO" id="GO:0004672">
    <property type="term" value="F:protein kinase activity"/>
    <property type="evidence" value="ECO:0007669"/>
    <property type="project" value="InterPro"/>
</dbReference>
<keyword evidence="2" id="KW-0418">Kinase</keyword>
<protein>
    <submittedName>
        <fullName evidence="2">Homeodomain-interacting protein kinase 2-like</fullName>
    </submittedName>
</protein>
<dbReference type="AlphaFoldDB" id="A0AAV1P4N2"/>
<keyword evidence="2" id="KW-0371">Homeobox</keyword>
<feature type="domain" description="Protein kinase" evidence="1">
    <location>
        <begin position="1"/>
        <end position="96"/>
    </location>
</feature>
<keyword evidence="2" id="KW-0238">DNA-binding</keyword>
<name>A0AAV1P4N2_SCOSC</name>
<evidence type="ECO:0000313" key="3">
    <source>
        <dbReference type="Proteomes" id="UP001314229"/>
    </source>
</evidence>